<protein>
    <submittedName>
        <fullName evidence="2">Uncharacterized protein</fullName>
    </submittedName>
</protein>
<gene>
    <name evidence="2" type="ORF">PG991_015911</name>
</gene>
<feature type="region of interest" description="Disordered" evidence="1">
    <location>
        <begin position="1"/>
        <end position="20"/>
    </location>
</feature>
<feature type="compositionally biased region" description="Polar residues" evidence="1">
    <location>
        <begin position="1"/>
        <end position="14"/>
    </location>
</feature>
<reference evidence="2 3" key="1">
    <citation type="submission" date="2023-01" db="EMBL/GenBank/DDBJ databases">
        <title>Analysis of 21 Apiospora genomes using comparative genomics revels a genus with tremendous synthesis potential of carbohydrate active enzymes and secondary metabolites.</title>
        <authorList>
            <person name="Sorensen T."/>
        </authorList>
    </citation>
    <scope>NUCLEOTIDE SEQUENCE [LARGE SCALE GENOMIC DNA]</scope>
    <source>
        <strain evidence="2 3">CBS 20057</strain>
    </source>
</reference>
<keyword evidence="3" id="KW-1185">Reference proteome</keyword>
<dbReference type="EMBL" id="JAQQWI010000024">
    <property type="protein sequence ID" value="KAK7994323.1"/>
    <property type="molecule type" value="Genomic_DNA"/>
</dbReference>
<sequence length="135" mass="14859">MSNNQGNAAAQPATSAELRHLPQRRWERIQKCKPYVAEFLASTPATAGLTNAQKDEVLKEVKSQLYDNVTTFMDLNPPRSIYPMKEAVRAILKTIFHWNNPKYGVQWVAGMFDDNPQAPGAAAAQAARDGSGNDA</sequence>
<organism evidence="2 3">
    <name type="scientific">Apiospora marii</name>
    <dbReference type="NCBI Taxonomy" id="335849"/>
    <lineage>
        <taxon>Eukaryota</taxon>
        <taxon>Fungi</taxon>
        <taxon>Dikarya</taxon>
        <taxon>Ascomycota</taxon>
        <taxon>Pezizomycotina</taxon>
        <taxon>Sordariomycetes</taxon>
        <taxon>Xylariomycetidae</taxon>
        <taxon>Amphisphaeriales</taxon>
        <taxon>Apiosporaceae</taxon>
        <taxon>Apiospora</taxon>
    </lineage>
</organism>
<accession>A0ABR1QZZ9</accession>
<evidence type="ECO:0000313" key="2">
    <source>
        <dbReference type="EMBL" id="KAK7994323.1"/>
    </source>
</evidence>
<evidence type="ECO:0000313" key="3">
    <source>
        <dbReference type="Proteomes" id="UP001396898"/>
    </source>
</evidence>
<evidence type="ECO:0000256" key="1">
    <source>
        <dbReference type="SAM" id="MobiDB-lite"/>
    </source>
</evidence>
<proteinExistence type="predicted"/>
<comment type="caution">
    <text evidence="2">The sequence shown here is derived from an EMBL/GenBank/DDBJ whole genome shotgun (WGS) entry which is preliminary data.</text>
</comment>
<dbReference type="Proteomes" id="UP001396898">
    <property type="component" value="Unassembled WGS sequence"/>
</dbReference>
<name>A0ABR1QZZ9_9PEZI</name>